<feature type="compositionally biased region" description="Polar residues" evidence="1">
    <location>
        <begin position="74"/>
        <end position="84"/>
    </location>
</feature>
<dbReference type="Proteomes" id="UP000663881">
    <property type="component" value="Unassembled WGS sequence"/>
</dbReference>
<feature type="region of interest" description="Disordered" evidence="1">
    <location>
        <begin position="55"/>
        <end position="84"/>
    </location>
</feature>
<organism evidence="2 3">
    <name type="scientific">Adineta steineri</name>
    <dbReference type="NCBI Taxonomy" id="433720"/>
    <lineage>
        <taxon>Eukaryota</taxon>
        <taxon>Metazoa</taxon>
        <taxon>Spiralia</taxon>
        <taxon>Gnathifera</taxon>
        <taxon>Rotifera</taxon>
        <taxon>Eurotatoria</taxon>
        <taxon>Bdelloidea</taxon>
        <taxon>Adinetida</taxon>
        <taxon>Adinetidae</taxon>
        <taxon>Adineta</taxon>
    </lineage>
</organism>
<proteinExistence type="predicted"/>
<evidence type="ECO:0000313" key="2">
    <source>
        <dbReference type="EMBL" id="CAF4438144.1"/>
    </source>
</evidence>
<reference evidence="2" key="1">
    <citation type="submission" date="2021-02" db="EMBL/GenBank/DDBJ databases">
        <authorList>
            <person name="Nowell W R."/>
        </authorList>
    </citation>
    <scope>NUCLEOTIDE SEQUENCE</scope>
</reference>
<gene>
    <name evidence="2" type="ORF">OKA104_LOCUS53467</name>
</gene>
<evidence type="ECO:0000256" key="1">
    <source>
        <dbReference type="SAM" id="MobiDB-lite"/>
    </source>
</evidence>
<feature type="non-terminal residue" evidence="2">
    <location>
        <position position="1"/>
    </location>
</feature>
<accession>A0A820RL63</accession>
<feature type="non-terminal residue" evidence="2">
    <location>
        <position position="120"/>
    </location>
</feature>
<dbReference type="AlphaFoldDB" id="A0A820RL63"/>
<comment type="caution">
    <text evidence="2">The sequence shown here is derived from an EMBL/GenBank/DDBJ whole genome shotgun (WGS) entry which is preliminary data.</text>
</comment>
<sequence length="120" mass="13309">RTQSYSDGETITSNIDDLIIETISEIHQPIRDIAHSETFEDPLDFQGDSTFFNLFQTQEGGSGPPEPPKTNPPLESNPSPRLNFTFQGSMEANPRWLTINPLAISGPQNDLPKNPEKTLA</sequence>
<feature type="region of interest" description="Disordered" evidence="1">
    <location>
        <begin position="101"/>
        <end position="120"/>
    </location>
</feature>
<dbReference type="EMBL" id="CAJOAY010033348">
    <property type="protein sequence ID" value="CAF4438144.1"/>
    <property type="molecule type" value="Genomic_DNA"/>
</dbReference>
<name>A0A820RL63_9BILA</name>
<protein>
    <submittedName>
        <fullName evidence="2">Uncharacterized protein</fullName>
    </submittedName>
</protein>
<evidence type="ECO:0000313" key="3">
    <source>
        <dbReference type="Proteomes" id="UP000663881"/>
    </source>
</evidence>